<dbReference type="AlphaFoldDB" id="A0AAU8N8K5"/>
<protein>
    <submittedName>
        <fullName evidence="1">Uncharacterized protein</fullName>
    </submittedName>
</protein>
<sequence length="164" mass="19107">MATAKRMYHFYFGEENMMKHLTVEPGQSIGDIRLGMTQNEVEQTDAFSLDPKVEYDAQGKAQFIEFYESDEFKCMLGKLDLLGTEADVLIPQLDEISPYDREDPELGCSFQFDQIGLILWRPVPMTRQDMQEKWFLEMPPENQQDEMKHLCFSTAAVYAKGYYD</sequence>
<organism evidence="1">
    <name type="scientific">Paenibacillus sp. AN1007</name>
    <dbReference type="NCBI Taxonomy" id="3151385"/>
    <lineage>
        <taxon>Bacteria</taxon>
        <taxon>Bacillati</taxon>
        <taxon>Bacillota</taxon>
        <taxon>Bacilli</taxon>
        <taxon>Bacillales</taxon>
        <taxon>Paenibacillaceae</taxon>
        <taxon>Paenibacillus</taxon>
    </lineage>
</organism>
<dbReference type="RefSeq" id="WP_366291066.1">
    <property type="nucleotide sequence ID" value="NZ_CP159992.1"/>
</dbReference>
<proteinExistence type="predicted"/>
<gene>
    <name evidence="1" type="ORF">ABXS70_22810</name>
</gene>
<reference evidence="1" key="1">
    <citation type="submission" date="2024-05" db="EMBL/GenBank/DDBJ databases">
        <title>Draft genome assemblies of 36 bacteria isolated from hibernating arctic ground squirrels.</title>
        <authorList>
            <person name="McKee H."/>
            <person name="Mullen L."/>
            <person name="Drown D.M."/>
            <person name="Duddleston K.N."/>
        </authorList>
    </citation>
    <scope>NUCLEOTIDE SEQUENCE</scope>
    <source>
        <strain evidence="1">AN1007</strain>
    </source>
</reference>
<name>A0AAU8N8K5_9BACL</name>
<accession>A0AAU8N8K5</accession>
<dbReference type="EMBL" id="CP159992">
    <property type="protein sequence ID" value="XCP93990.1"/>
    <property type="molecule type" value="Genomic_DNA"/>
</dbReference>
<evidence type="ECO:0000313" key="1">
    <source>
        <dbReference type="EMBL" id="XCP93990.1"/>
    </source>
</evidence>